<evidence type="ECO:0000256" key="1">
    <source>
        <dbReference type="ARBA" id="ARBA00004123"/>
    </source>
</evidence>
<dbReference type="PANTHER" id="PTHR10880">
    <property type="entry name" value="MORTALITY FACTOR 4-LIKE PROTEIN"/>
    <property type="match status" value="1"/>
</dbReference>
<dbReference type="Gene3D" id="2.30.30.140">
    <property type="match status" value="1"/>
</dbReference>
<dbReference type="GO" id="GO:0005634">
    <property type="term" value="C:nucleus"/>
    <property type="evidence" value="ECO:0007669"/>
    <property type="project" value="UniProtKB-SubCell"/>
</dbReference>
<sequence length="314" mass="35750">MPSSKDDSATNTGSSSYDIPESNSVVYSVGEKVFAYHGPHCYDAKVQRAELRNKEWRYFVHYTGWSKNWDEWVGADRLVKLTQESAKKQDKKHSVQKSARSGSSAQDKPKKSTDLRVDKEDTKCHVAKGKKHKADSGTEDSTPVEKLITIQIPSTLNKQLVHDWEFITQQNKLVQLPRSPNVDDILRKYLEYRTEKDGMMTDADGEILNGVRCYFDKSLPVMLLYQKERQQYREAVSGNVSPSSVYGAEHLLRLFVKLPELLACLKIEDETLIQLQQKLVDFLKFLQKNKGAFFLTSYDTIKASGVDGSKGKDK</sequence>
<dbReference type="InterPro" id="IPR038217">
    <property type="entry name" value="MRG_C_sf"/>
</dbReference>
<dbReference type="InterPro" id="IPR026541">
    <property type="entry name" value="MRG_dom"/>
</dbReference>
<protein>
    <recommendedName>
        <fullName evidence="7">Chromo domain-containing protein</fullName>
    </recommendedName>
</protein>
<dbReference type="AlphaFoldDB" id="A0A484LG42"/>
<feature type="compositionally biased region" description="Basic and acidic residues" evidence="6">
    <location>
        <begin position="107"/>
        <end position="124"/>
    </location>
</feature>
<feature type="compositionally biased region" description="Polar residues" evidence="6">
    <location>
        <begin position="9"/>
        <end position="21"/>
    </location>
</feature>
<evidence type="ECO:0000259" key="7">
    <source>
        <dbReference type="SMART" id="SM00298"/>
    </source>
</evidence>
<dbReference type="GO" id="GO:0006355">
    <property type="term" value="P:regulation of DNA-templated transcription"/>
    <property type="evidence" value="ECO:0007669"/>
    <property type="project" value="InterPro"/>
</dbReference>
<feature type="region of interest" description="Disordered" evidence="6">
    <location>
        <begin position="84"/>
        <end position="142"/>
    </location>
</feature>
<dbReference type="EMBL" id="OOIL02001451">
    <property type="protein sequence ID" value="VFQ75310.1"/>
    <property type="molecule type" value="Genomic_DNA"/>
</dbReference>
<comment type="subcellular location">
    <subcellularLocation>
        <location evidence="1">Nucleus</location>
    </subcellularLocation>
</comment>
<dbReference type="SUPFAM" id="SSF54160">
    <property type="entry name" value="Chromo domain-like"/>
    <property type="match status" value="1"/>
</dbReference>
<dbReference type="InterPro" id="IPR053820">
    <property type="entry name" value="MSL3_chromo-like"/>
</dbReference>
<dbReference type="InterPro" id="IPR008676">
    <property type="entry name" value="MRG"/>
</dbReference>
<dbReference type="Pfam" id="PF22732">
    <property type="entry name" value="MSL3_chromo-like"/>
    <property type="match status" value="1"/>
</dbReference>
<evidence type="ECO:0000256" key="3">
    <source>
        <dbReference type="ARBA" id="ARBA00023015"/>
    </source>
</evidence>
<evidence type="ECO:0000256" key="5">
    <source>
        <dbReference type="ARBA" id="ARBA00023242"/>
    </source>
</evidence>
<evidence type="ECO:0000313" key="9">
    <source>
        <dbReference type="Proteomes" id="UP000595140"/>
    </source>
</evidence>
<proteinExistence type="predicted"/>
<evidence type="ECO:0000256" key="2">
    <source>
        <dbReference type="ARBA" id="ARBA00022853"/>
    </source>
</evidence>
<dbReference type="Proteomes" id="UP000595140">
    <property type="component" value="Unassembled WGS sequence"/>
</dbReference>
<accession>A0A484LG42</accession>
<keyword evidence="4" id="KW-0804">Transcription</keyword>
<dbReference type="PROSITE" id="PS51640">
    <property type="entry name" value="MRG"/>
    <property type="match status" value="1"/>
</dbReference>
<evidence type="ECO:0000313" key="8">
    <source>
        <dbReference type="EMBL" id="VFQ75310.1"/>
    </source>
</evidence>
<keyword evidence="3" id="KW-0805">Transcription regulation</keyword>
<evidence type="ECO:0000256" key="6">
    <source>
        <dbReference type="SAM" id="MobiDB-lite"/>
    </source>
</evidence>
<dbReference type="Gene3D" id="1.10.274.30">
    <property type="entry name" value="MRG domain"/>
    <property type="match status" value="1"/>
</dbReference>
<name>A0A484LG42_9ASTE</name>
<keyword evidence="5" id="KW-0539">Nucleus</keyword>
<feature type="domain" description="Chromo" evidence="7">
    <location>
        <begin position="26"/>
        <end position="94"/>
    </location>
</feature>
<organism evidence="8 9">
    <name type="scientific">Cuscuta campestris</name>
    <dbReference type="NCBI Taxonomy" id="132261"/>
    <lineage>
        <taxon>Eukaryota</taxon>
        <taxon>Viridiplantae</taxon>
        <taxon>Streptophyta</taxon>
        <taxon>Embryophyta</taxon>
        <taxon>Tracheophyta</taxon>
        <taxon>Spermatophyta</taxon>
        <taxon>Magnoliopsida</taxon>
        <taxon>eudicotyledons</taxon>
        <taxon>Gunneridae</taxon>
        <taxon>Pentapetalae</taxon>
        <taxon>asterids</taxon>
        <taxon>lamiids</taxon>
        <taxon>Solanales</taxon>
        <taxon>Convolvulaceae</taxon>
        <taxon>Cuscuteae</taxon>
        <taxon>Cuscuta</taxon>
        <taxon>Cuscuta subgen. Grammica</taxon>
        <taxon>Cuscuta sect. Cleistogrammica</taxon>
    </lineage>
</organism>
<dbReference type="PIRSF" id="PIRSF038133">
    <property type="entry name" value="HAT_Nua4_EAF3/MRG15"/>
    <property type="match status" value="1"/>
</dbReference>
<dbReference type="InterPro" id="IPR000953">
    <property type="entry name" value="Chromo/chromo_shadow_dom"/>
</dbReference>
<dbReference type="OrthoDB" id="124855at2759"/>
<dbReference type="GO" id="GO:0048586">
    <property type="term" value="P:regulation of long-day photoperiodism, flowering"/>
    <property type="evidence" value="ECO:0007669"/>
    <property type="project" value="UniProtKB-ARBA"/>
</dbReference>
<evidence type="ECO:0000256" key="4">
    <source>
        <dbReference type="ARBA" id="ARBA00023163"/>
    </source>
</evidence>
<reference evidence="8 9" key="1">
    <citation type="submission" date="2018-04" db="EMBL/GenBank/DDBJ databases">
        <authorList>
            <person name="Vogel A."/>
        </authorList>
    </citation>
    <scope>NUCLEOTIDE SEQUENCE [LARGE SCALE GENOMIC DNA]</scope>
</reference>
<dbReference type="GO" id="GO:1990841">
    <property type="term" value="F:promoter-specific chromatin binding"/>
    <property type="evidence" value="ECO:0007669"/>
    <property type="project" value="UniProtKB-ARBA"/>
</dbReference>
<dbReference type="Pfam" id="PF05712">
    <property type="entry name" value="MRG"/>
    <property type="match status" value="1"/>
</dbReference>
<feature type="region of interest" description="Disordered" evidence="6">
    <location>
        <begin position="1"/>
        <end position="21"/>
    </location>
</feature>
<dbReference type="InterPro" id="IPR016197">
    <property type="entry name" value="Chromo-like_dom_sf"/>
</dbReference>
<dbReference type="GO" id="GO:0000123">
    <property type="term" value="C:histone acetyltransferase complex"/>
    <property type="evidence" value="ECO:0007669"/>
    <property type="project" value="TreeGrafter"/>
</dbReference>
<keyword evidence="9" id="KW-1185">Reference proteome</keyword>
<feature type="compositionally biased region" description="Polar residues" evidence="6">
    <location>
        <begin position="96"/>
        <end position="106"/>
    </location>
</feature>
<dbReference type="PANTHER" id="PTHR10880:SF15">
    <property type="entry name" value="MSL COMPLEX SUBUNIT 3"/>
    <property type="match status" value="1"/>
</dbReference>
<dbReference type="GO" id="GO:0006325">
    <property type="term" value="P:chromatin organization"/>
    <property type="evidence" value="ECO:0007669"/>
    <property type="project" value="UniProtKB-KW"/>
</dbReference>
<keyword evidence="2" id="KW-0156">Chromatin regulator</keyword>
<dbReference type="SMART" id="SM00298">
    <property type="entry name" value="CHROMO"/>
    <property type="match status" value="1"/>
</dbReference>
<dbReference type="FunFam" id="1.10.274.30:FF:000005">
    <property type="entry name" value="Chromatin modification-related protein EAF3"/>
    <property type="match status" value="1"/>
</dbReference>
<gene>
    <name evidence="8" type="ORF">CCAM_LOCUS17086</name>
</gene>